<protein>
    <submittedName>
        <fullName evidence="2">Uncharacterized protein</fullName>
    </submittedName>
</protein>
<evidence type="ECO:0000313" key="2">
    <source>
        <dbReference type="EMBL" id="KAJ8872085.1"/>
    </source>
</evidence>
<feature type="region of interest" description="Disordered" evidence="1">
    <location>
        <begin position="562"/>
        <end position="605"/>
    </location>
</feature>
<organism evidence="2 3">
    <name type="scientific">Dryococelus australis</name>
    <dbReference type="NCBI Taxonomy" id="614101"/>
    <lineage>
        <taxon>Eukaryota</taxon>
        <taxon>Metazoa</taxon>
        <taxon>Ecdysozoa</taxon>
        <taxon>Arthropoda</taxon>
        <taxon>Hexapoda</taxon>
        <taxon>Insecta</taxon>
        <taxon>Pterygota</taxon>
        <taxon>Neoptera</taxon>
        <taxon>Polyneoptera</taxon>
        <taxon>Phasmatodea</taxon>
        <taxon>Verophasmatodea</taxon>
        <taxon>Anareolatae</taxon>
        <taxon>Phasmatidae</taxon>
        <taxon>Eurycanthinae</taxon>
        <taxon>Dryococelus</taxon>
    </lineage>
</organism>
<feature type="region of interest" description="Disordered" evidence="1">
    <location>
        <begin position="377"/>
        <end position="423"/>
    </location>
</feature>
<gene>
    <name evidence="2" type="ORF">PR048_025686</name>
</gene>
<evidence type="ECO:0000313" key="3">
    <source>
        <dbReference type="Proteomes" id="UP001159363"/>
    </source>
</evidence>
<feature type="compositionally biased region" description="Polar residues" evidence="1">
    <location>
        <begin position="179"/>
        <end position="191"/>
    </location>
</feature>
<sequence>MNRKGGGSGGDNVPLASWSLCGMRQTEAEEHGSDDKGDITSRIKRSIAAKCKALNWSGVISSFFVYLWNFQRRPSITHSRPSAPHTLISCRLIPFAIVHLLHRCRLLHQTLPECRTLARWLPQRLLSSIDFYRWHRPQSRTFFKRHVAPSKIIVSCIVDSCSSSQIVSSFGRGGAVTSARSAVNHSPSPRATEQGHGGTAARVPASQERRMGSDFRRGGYRILELGNRAGRCCWSPGFPGNSPFPPSSHPGAAPCSPQFTYVFSQDPAVKAIPISPPVHTPYAYKDRNHARRHASRQRGIGQPWPAIGAMTTSLSVLIAKLILEETGKNQHRHRKNPVDRIEFQIFMHYSEMLRETSFGKGWVDEGEVTRATPYMSSAKKRVERKGNKEGGEARKIGRGNQCIVPSRPFTPQTPSPPSSRYLLSSPDYRTLSAKLLPTDFRLLDRCDIYRVASQRPDISLNAALRETEVAESTVFPSGGGGRWSLRNLRVNLCWTRAVLRVSARNVEAGRHSRATHHHTIHLHAERQHSSVISINTISSSSSSSSGPPEFLGTLVASSWNERVGETGDPRGNPPTSGIVRHDHHMRKSESDPTGNRTRLALVGGG</sequence>
<reference evidence="2 3" key="1">
    <citation type="submission" date="2023-02" db="EMBL/GenBank/DDBJ databases">
        <title>LHISI_Scaffold_Assembly.</title>
        <authorList>
            <person name="Stuart O.P."/>
            <person name="Cleave R."/>
            <person name="Magrath M.J.L."/>
            <person name="Mikheyev A.S."/>
        </authorList>
    </citation>
    <scope>NUCLEOTIDE SEQUENCE [LARGE SCALE GENOMIC DNA]</scope>
    <source>
        <strain evidence="2">Daus_M_001</strain>
        <tissue evidence="2">Leg muscle</tissue>
    </source>
</reference>
<evidence type="ECO:0000256" key="1">
    <source>
        <dbReference type="SAM" id="MobiDB-lite"/>
    </source>
</evidence>
<accession>A0ABQ9GJ74</accession>
<dbReference type="Proteomes" id="UP001159363">
    <property type="component" value="Chromosome 10"/>
</dbReference>
<name>A0ABQ9GJ74_9NEOP</name>
<comment type="caution">
    <text evidence="2">The sequence shown here is derived from an EMBL/GenBank/DDBJ whole genome shotgun (WGS) entry which is preliminary data.</text>
</comment>
<feature type="compositionally biased region" description="Basic and acidic residues" evidence="1">
    <location>
        <begin position="384"/>
        <end position="395"/>
    </location>
</feature>
<feature type="region of interest" description="Disordered" evidence="1">
    <location>
        <begin position="179"/>
        <end position="206"/>
    </location>
</feature>
<dbReference type="EMBL" id="JARBHB010000011">
    <property type="protein sequence ID" value="KAJ8872085.1"/>
    <property type="molecule type" value="Genomic_DNA"/>
</dbReference>
<proteinExistence type="predicted"/>
<keyword evidence="3" id="KW-1185">Reference proteome</keyword>